<name>A0A933GM08_UNCTE</name>
<dbReference type="InterPro" id="IPR010327">
    <property type="entry name" value="FldB/FldC_alpha/beta"/>
</dbReference>
<dbReference type="EMBL" id="JACQWF010000370">
    <property type="protein sequence ID" value="MBI4596373.1"/>
    <property type="molecule type" value="Genomic_DNA"/>
</dbReference>
<gene>
    <name evidence="2" type="ORF">HY730_08370</name>
</gene>
<evidence type="ECO:0000313" key="3">
    <source>
        <dbReference type="Proteomes" id="UP000772181"/>
    </source>
</evidence>
<dbReference type="PANTHER" id="PTHR30548">
    <property type="entry name" value="2-HYDROXYGLUTARYL-COA DEHYDRATASE, D-COMPONENT-RELATED"/>
    <property type="match status" value="1"/>
</dbReference>
<organism evidence="2 3">
    <name type="scientific">Tectimicrobiota bacterium</name>
    <dbReference type="NCBI Taxonomy" id="2528274"/>
    <lineage>
        <taxon>Bacteria</taxon>
        <taxon>Pseudomonadati</taxon>
        <taxon>Nitrospinota/Tectimicrobiota group</taxon>
        <taxon>Candidatus Tectimicrobiota</taxon>
    </lineage>
</organism>
<dbReference type="Gene3D" id="3.40.50.11890">
    <property type="match status" value="1"/>
</dbReference>
<evidence type="ECO:0000256" key="1">
    <source>
        <dbReference type="ARBA" id="ARBA00005806"/>
    </source>
</evidence>
<dbReference type="PANTHER" id="PTHR30548:SF2">
    <property type="entry name" value="2-HYDROXYACYL-COA DEHYDRATASE,D-COMPONENT"/>
    <property type="match status" value="1"/>
</dbReference>
<protein>
    <submittedName>
        <fullName evidence="2">2-hydroxyacyl-CoA dehydratase</fullName>
    </submittedName>
</protein>
<comment type="similarity">
    <text evidence="1">Belongs to the FldB/FldC dehydratase alpha/beta subunit family.</text>
</comment>
<sequence>MKDSFLNMQDFMEKRLEKRPSGWGLFTKELIATFLRVFDETARVVWVSCYAFPMELLWAFDVVPFDFEIACNLLPAATGGRGSTIMSKSEEKGYSRDICSFYRLTLGAQFQAMLPRGDLFLTSSYYCNGKAKTNEILARAQGGESVIFDVPNEISDSSIKYVVSQLKDIAVRLEKISGVKLDQDRLRDSVRWSNKARESYLEVNRLMKTKPCPWDGYTACLLGISGSLFWGSPLRDEINRRLVREMEERIKTGKLLPEKYRVLWFPWVPVQSTNIFTILRENEIAVPTVEVTRVYWPEMDENKPFESLALKALQNPYVGPAERRVKVIMELAGEYEVNGAIHFSTPACRHENGSFRLISATMRERGIPVLNIEADMTDERNYFPEQTMDRLSSFLEILRTR</sequence>
<evidence type="ECO:0000313" key="2">
    <source>
        <dbReference type="EMBL" id="MBI4596373.1"/>
    </source>
</evidence>
<accession>A0A933GM08</accession>
<dbReference type="Gene3D" id="3.40.50.11900">
    <property type="match status" value="1"/>
</dbReference>
<dbReference type="Proteomes" id="UP000772181">
    <property type="component" value="Unassembled WGS sequence"/>
</dbReference>
<dbReference type="AlphaFoldDB" id="A0A933GM08"/>
<dbReference type="Pfam" id="PF06050">
    <property type="entry name" value="HGD-D"/>
    <property type="match status" value="1"/>
</dbReference>
<reference evidence="2" key="1">
    <citation type="submission" date="2020-07" db="EMBL/GenBank/DDBJ databases">
        <title>Huge and variable diversity of episymbiotic CPR bacteria and DPANN archaea in groundwater ecosystems.</title>
        <authorList>
            <person name="He C.Y."/>
            <person name="Keren R."/>
            <person name="Whittaker M."/>
            <person name="Farag I.F."/>
            <person name="Doudna J."/>
            <person name="Cate J.H.D."/>
            <person name="Banfield J.F."/>
        </authorList>
    </citation>
    <scope>NUCLEOTIDE SEQUENCE</scope>
    <source>
        <strain evidence="2">NC_groundwater_1482_Ag_S-0.65um_47_24</strain>
    </source>
</reference>
<proteinExistence type="inferred from homology"/>
<comment type="caution">
    <text evidence="2">The sequence shown here is derived from an EMBL/GenBank/DDBJ whole genome shotgun (WGS) entry which is preliminary data.</text>
</comment>